<dbReference type="Gene3D" id="3.40.50.300">
    <property type="entry name" value="P-loop containing nucleotide triphosphate hydrolases"/>
    <property type="match status" value="1"/>
</dbReference>
<comment type="subcellular location">
    <subcellularLocation>
        <location evidence="1">Nucleus</location>
        <location evidence="1">Nucleolus</location>
    </subcellularLocation>
</comment>
<comment type="caution">
    <text evidence="8">The sequence shown here is derived from an EMBL/GenBank/DDBJ whole genome shotgun (WGS) entry which is preliminary data.</text>
</comment>
<evidence type="ECO:0000313" key="8">
    <source>
        <dbReference type="EMBL" id="RMX40576.1"/>
    </source>
</evidence>
<evidence type="ECO:0000256" key="4">
    <source>
        <dbReference type="ARBA" id="ARBA00024421"/>
    </source>
</evidence>
<dbReference type="EMBL" id="RCHS01003615">
    <property type="protein sequence ID" value="RMX40576.1"/>
    <property type="molecule type" value="Genomic_DNA"/>
</dbReference>
<organism evidence="8 9">
    <name type="scientific">Pocillopora damicornis</name>
    <name type="common">Cauliflower coral</name>
    <name type="synonym">Millepora damicornis</name>
    <dbReference type="NCBI Taxonomy" id="46731"/>
    <lineage>
        <taxon>Eukaryota</taxon>
        <taxon>Metazoa</taxon>
        <taxon>Cnidaria</taxon>
        <taxon>Anthozoa</taxon>
        <taxon>Hexacorallia</taxon>
        <taxon>Scleractinia</taxon>
        <taxon>Astrocoeniina</taxon>
        <taxon>Pocilloporidae</taxon>
        <taxon>Pocillopora</taxon>
    </lineage>
</organism>
<evidence type="ECO:0000313" key="9">
    <source>
        <dbReference type="Proteomes" id="UP000275408"/>
    </source>
</evidence>
<dbReference type="Proteomes" id="UP000275408">
    <property type="component" value="Unassembled WGS sequence"/>
</dbReference>
<dbReference type="PANTHER" id="PTHR12933:SF0">
    <property type="entry name" value="U3 SMALL NUCLEOLAR RNA-ASSOCIATED PROTEIN 25 HOMOLOG"/>
    <property type="match status" value="1"/>
</dbReference>
<evidence type="ECO:0000259" key="6">
    <source>
        <dbReference type="Pfam" id="PF06862"/>
    </source>
</evidence>
<dbReference type="GO" id="GO:0034511">
    <property type="term" value="F:U3 snoRNA binding"/>
    <property type="evidence" value="ECO:0007669"/>
    <property type="project" value="InterPro"/>
</dbReference>
<dbReference type="GO" id="GO:0032040">
    <property type="term" value="C:small-subunit processome"/>
    <property type="evidence" value="ECO:0007669"/>
    <property type="project" value="TreeGrafter"/>
</dbReference>
<dbReference type="InterPro" id="IPR010678">
    <property type="entry name" value="UTP25"/>
</dbReference>
<keyword evidence="3" id="KW-0539">Nucleus</keyword>
<dbReference type="GO" id="GO:0000462">
    <property type="term" value="P:maturation of SSU-rRNA from tricistronic rRNA transcript (SSU-rRNA, 5.8S rRNA, LSU-rRNA)"/>
    <property type="evidence" value="ECO:0007669"/>
    <property type="project" value="TreeGrafter"/>
</dbReference>
<comment type="similarity">
    <text evidence="2">Belongs to the UTP25 family.</text>
</comment>
<proteinExistence type="inferred from homology"/>
<accession>A0A3M6TGQ2</accession>
<evidence type="ECO:0000259" key="7">
    <source>
        <dbReference type="Pfam" id="PF22916"/>
    </source>
</evidence>
<dbReference type="Pfam" id="PF06862">
    <property type="entry name" value="Utp25_C"/>
    <property type="match status" value="1"/>
</dbReference>
<keyword evidence="9" id="KW-1185">Reference proteome</keyword>
<dbReference type="STRING" id="46731.A0A3M6TGQ2"/>
<dbReference type="InterPro" id="IPR053939">
    <property type="entry name" value="UTP25_C"/>
</dbReference>
<feature type="domain" description="UTP25 NTP hydrolase-like" evidence="7">
    <location>
        <begin position="8"/>
        <end position="213"/>
    </location>
</feature>
<dbReference type="InterPro" id="IPR053940">
    <property type="entry name" value="UTP25_NTPase-like"/>
</dbReference>
<protein>
    <recommendedName>
        <fullName evidence="4">U3 small nucleolar RNA-associated protein 25 homolog</fullName>
    </recommendedName>
    <alternativeName>
        <fullName evidence="5">UTP25 small subunit processor component</fullName>
    </alternativeName>
</protein>
<sequence length="430" mass="50258">MSTTSFCSELRDQGLTRPKILILVPFRDAALKVVEVIMHLICPEEGGQVMNKKRFYEEFGETEDSSSSKENRPEDFKQMFAGNIDDCFRIGISVMKKCVKLYAKFYSSDIIVASPLGLRTIIGSVGEKSHEYDFLSSIEVIIADQTDVFLMQNWEHVQHIFEHLHQQPKDSHDVDFSRVRMWCLNGWSKYYRQTLIFSSFVSPEMNSLFNRQYNCQDIKSHFAGKVKVCSTDVPGSICQVAVQVPQTFHRFDCSNFSEAADKRFQIFTDKVLPDFKGSLMGHTAIFVPSYFDFVRLRNYFKREGIDCAQISEYSQPKEIKRTRTHFQQGKRPFLLFTERFYFFYRYRIRGVRNIIFYELPHYSTFYTEILNFMDTRSNRLKPQMNPVNCTVLYTKSNALRLARVVGSRRCSRMISSESQVHMLVTGDEDE</sequence>
<evidence type="ECO:0000256" key="3">
    <source>
        <dbReference type="ARBA" id="ARBA00023242"/>
    </source>
</evidence>
<reference evidence="8 9" key="1">
    <citation type="journal article" date="2018" name="Sci. Rep.">
        <title>Comparative analysis of the Pocillopora damicornis genome highlights role of immune system in coral evolution.</title>
        <authorList>
            <person name="Cunning R."/>
            <person name="Bay R.A."/>
            <person name="Gillette P."/>
            <person name="Baker A.C."/>
            <person name="Traylor-Knowles N."/>
        </authorList>
    </citation>
    <scope>NUCLEOTIDE SEQUENCE [LARGE SCALE GENOMIC DNA]</scope>
    <source>
        <strain evidence="8">RSMAS</strain>
        <tissue evidence="8">Whole animal</tissue>
    </source>
</reference>
<feature type="domain" description="UTP25 C-terminal" evidence="6">
    <location>
        <begin position="236"/>
        <end position="421"/>
    </location>
</feature>
<dbReference type="OrthoDB" id="10264378at2759"/>
<dbReference type="PANTHER" id="PTHR12933">
    <property type="entry name" value="ORF PROTEIN-RELATED"/>
    <property type="match status" value="1"/>
</dbReference>
<dbReference type="Pfam" id="PF22916">
    <property type="entry name" value="UTP25_NTPase-like"/>
    <property type="match status" value="1"/>
</dbReference>
<dbReference type="AlphaFoldDB" id="A0A3M6TGQ2"/>
<dbReference type="InterPro" id="IPR027417">
    <property type="entry name" value="P-loop_NTPase"/>
</dbReference>
<name>A0A3M6TGQ2_POCDA</name>
<evidence type="ECO:0000256" key="5">
    <source>
        <dbReference type="ARBA" id="ARBA00032325"/>
    </source>
</evidence>
<gene>
    <name evidence="8" type="ORF">pdam_00016584</name>
</gene>
<evidence type="ECO:0000256" key="1">
    <source>
        <dbReference type="ARBA" id="ARBA00004604"/>
    </source>
</evidence>
<evidence type="ECO:0000256" key="2">
    <source>
        <dbReference type="ARBA" id="ARBA00009223"/>
    </source>
</evidence>
<dbReference type="GO" id="GO:0019843">
    <property type="term" value="F:rRNA binding"/>
    <property type="evidence" value="ECO:0007669"/>
    <property type="project" value="TreeGrafter"/>
</dbReference>